<organism evidence="1 2">
    <name type="scientific">Natronobacterium texcoconense</name>
    <dbReference type="NCBI Taxonomy" id="1095778"/>
    <lineage>
        <taxon>Archaea</taxon>
        <taxon>Methanobacteriati</taxon>
        <taxon>Methanobacteriota</taxon>
        <taxon>Stenosarchaea group</taxon>
        <taxon>Halobacteria</taxon>
        <taxon>Halobacteriales</taxon>
        <taxon>Natrialbaceae</taxon>
        <taxon>Natronobacterium</taxon>
    </lineage>
</organism>
<dbReference type="AlphaFoldDB" id="A0A1H1G0Z0"/>
<proteinExistence type="predicted"/>
<accession>A0A1H1G0Z0</accession>
<keyword evidence="2" id="KW-1185">Reference proteome</keyword>
<evidence type="ECO:0008006" key="3">
    <source>
        <dbReference type="Google" id="ProtNLM"/>
    </source>
</evidence>
<sequence>MNGGRKSMNTDSRVRTLALAILEALDRFGTLSGRVLHARVEETIPEIHPSEYAEALQRVRTLELVEEIDAGYAWLYSLTNTGVVVLEKHRSDNDLGLC</sequence>
<evidence type="ECO:0000313" key="1">
    <source>
        <dbReference type="EMBL" id="SDR06884.1"/>
    </source>
</evidence>
<gene>
    <name evidence="1" type="ORF">SAMN04489842_2208</name>
</gene>
<name>A0A1H1G0Z0_NATTX</name>
<dbReference type="Proteomes" id="UP000198848">
    <property type="component" value="Unassembled WGS sequence"/>
</dbReference>
<protein>
    <recommendedName>
        <fullName evidence="3">Transcriptional regulator PadR-like family protein</fullName>
    </recommendedName>
</protein>
<dbReference type="EMBL" id="FNLC01000002">
    <property type="protein sequence ID" value="SDR06884.1"/>
    <property type="molecule type" value="Genomic_DNA"/>
</dbReference>
<reference evidence="2" key="1">
    <citation type="submission" date="2016-10" db="EMBL/GenBank/DDBJ databases">
        <authorList>
            <person name="Varghese N."/>
            <person name="Submissions S."/>
        </authorList>
    </citation>
    <scope>NUCLEOTIDE SEQUENCE [LARGE SCALE GENOMIC DNA]</scope>
    <source>
        <strain evidence="2">DSM 24767</strain>
    </source>
</reference>
<evidence type="ECO:0000313" key="2">
    <source>
        <dbReference type="Proteomes" id="UP000198848"/>
    </source>
</evidence>